<organism evidence="1 2">
    <name type="scientific">Sphagnum jensenii</name>
    <dbReference type="NCBI Taxonomy" id="128206"/>
    <lineage>
        <taxon>Eukaryota</taxon>
        <taxon>Viridiplantae</taxon>
        <taxon>Streptophyta</taxon>
        <taxon>Embryophyta</taxon>
        <taxon>Bryophyta</taxon>
        <taxon>Sphagnophytina</taxon>
        <taxon>Sphagnopsida</taxon>
        <taxon>Sphagnales</taxon>
        <taxon>Sphagnaceae</taxon>
        <taxon>Sphagnum</taxon>
    </lineage>
</organism>
<dbReference type="EMBL" id="OZ023711">
    <property type="protein sequence ID" value="CAK9859155.1"/>
    <property type="molecule type" value="Genomic_DNA"/>
</dbReference>
<proteinExistence type="predicted"/>
<accession>A0ABP1A9H1</accession>
<reference evidence="1" key="1">
    <citation type="submission" date="2024-03" db="EMBL/GenBank/DDBJ databases">
        <authorList>
            <consortium name="ELIXIR-Norway"/>
            <consortium name="Elixir Norway"/>
        </authorList>
    </citation>
    <scope>NUCLEOTIDE SEQUENCE</scope>
</reference>
<gene>
    <name evidence="1" type="ORF">CSSPJE1EN2_LOCUS2150</name>
</gene>
<dbReference type="Proteomes" id="UP001497522">
    <property type="component" value="Chromosome 10"/>
</dbReference>
<sequence>MKFRPMKGWHKYGGVRFRGVLVGPGAALTAGSHDHRYWMKEKEEGKVNNGYMSADRSSLVLLGLAQEVPQASDAGSGVGYKCTVGIVSFLTG</sequence>
<keyword evidence="2" id="KW-1185">Reference proteome</keyword>
<name>A0ABP1A9H1_9BRYO</name>
<evidence type="ECO:0000313" key="2">
    <source>
        <dbReference type="Proteomes" id="UP001497522"/>
    </source>
</evidence>
<protein>
    <submittedName>
        <fullName evidence="1">Uncharacterized protein</fullName>
    </submittedName>
</protein>
<evidence type="ECO:0000313" key="1">
    <source>
        <dbReference type="EMBL" id="CAK9859155.1"/>
    </source>
</evidence>